<keyword evidence="1" id="KW-0812">Transmembrane</keyword>
<organism evidence="2 3">
    <name type="scientific">Vigna angularis var. angularis</name>
    <dbReference type="NCBI Taxonomy" id="157739"/>
    <lineage>
        <taxon>Eukaryota</taxon>
        <taxon>Viridiplantae</taxon>
        <taxon>Streptophyta</taxon>
        <taxon>Embryophyta</taxon>
        <taxon>Tracheophyta</taxon>
        <taxon>Spermatophyta</taxon>
        <taxon>Magnoliopsida</taxon>
        <taxon>eudicotyledons</taxon>
        <taxon>Gunneridae</taxon>
        <taxon>Pentapetalae</taxon>
        <taxon>rosids</taxon>
        <taxon>fabids</taxon>
        <taxon>Fabales</taxon>
        <taxon>Fabaceae</taxon>
        <taxon>Papilionoideae</taxon>
        <taxon>50 kb inversion clade</taxon>
        <taxon>NPAAA clade</taxon>
        <taxon>indigoferoid/millettioid clade</taxon>
        <taxon>Phaseoleae</taxon>
        <taxon>Vigna</taxon>
    </lineage>
</organism>
<reference evidence="2 3" key="1">
    <citation type="journal article" date="2015" name="Sci. Rep.">
        <title>The power of single molecule real-time sequencing technology in the de novo assembly of a eukaryotic genome.</title>
        <authorList>
            <person name="Sakai H."/>
            <person name="Naito K."/>
            <person name="Ogiso-Tanaka E."/>
            <person name="Takahashi Y."/>
            <person name="Iseki K."/>
            <person name="Muto C."/>
            <person name="Satou K."/>
            <person name="Teruya K."/>
            <person name="Shiroma A."/>
            <person name="Shimoji M."/>
            <person name="Hirano T."/>
            <person name="Itoh T."/>
            <person name="Kaga A."/>
            <person name="Tomooka N."/>
        </authorList>
    </citation>
    <scope>NUCLEOTIDE SEQUENCE [LARGE SCALE GENOMIC DNA]</scope>
    <source>
        <strain evidence="3">cv. Shumari</strain>
    </source>
</reference>
<dbReference type="Proteomes" id="UP000291084">
    <property type="component" value="Chromosome 11"/>
</dbReference>
<keyword evidence="3" id="KW-1185">Reference proteome</keyword>
<feature type="non-terminal residue" evidence="2">
    <location>
        <position position="1"/>
    </location>
</feature>
<dbReference type="EMBL" id="AP015044">
    <property type="protein sequence ID" value="BAU02363.1"/>
    <property type="molecule type" value="Genomic_DNA"/>
</dbReference>
<feature type="transmembrane region" description="Helical" evidence="1">
    <location>
        <begin position="52"/>
        <end position="70"/>
    </location>
</feature>
<proteinExistence type="predicted"/>
<keyword evidence="1" id="KW-0472">Membrane</keyword>
<dbReference type="AlphaFoldDB" id="A0A0S3TAX5"/>
<name>A0A0S3TAX5_PHAAN</name>
<evidence type="ECO:0000256" key="1">
    <source>
        <dbReference type="SAM" id="Phobius"/>
    </source>
</evidence>
<feature type="transmembrane region" description="Helical" evidence="1">
    <location>
        <begin position="20"/>
        <end position="40"/>
    </location>
</feature>
<sequence length="102" mass="11398">NNIINIPLSFVNSIHSDNRMNIELLASSTLAVVLLLNYILSYSVPKLDLRTWMYLFASSIILSYSVLQTGSSDMNITTEATSFLLCPLTLWIFGKDFSLSTT</sequence>
<keyword evidence="1" id="KW-1133">Transmembrane helix</keyword>
<gene>
    <name evidence="2" type="primary">Vigan.11G187500</name>
    <name evidence="2" type="ORF">VIGAN_11187500</name>
</gene>
<protein>
    <submittedName>
        <fullName evidence="2">Uncharacterized protein</fullName>
    </submittedName>
</protein>
<evidence type="ECO:0000313" key="2">
    <source>
        <dbReference type="EMBL" id="BAU02363.1"/>
    </source>
</evidence>
<evidence type="ECO:0000313" key="3">
    <source>
        <dbReference type="Proteomes" id="UP000291084"/>
    </source>
</evidence>
<accession>A0A0S3TAX5</accession>